<reference evidence="1 2" key="1">
    <citation type="submission" date="2019-07" db="EMBL/GenBank/DDBJ databases">
        <title>WGS assembly of Gossypium mustelinum.</title>
        <authorList>
            <person name="Chen Z.J."/>
            <person name="Sreedasyam A."/>
            <person name="Ando A."/>
            <person name="Song Q."/>
            <person name="De L."/>
            <person name="Hulse-Kemp A."/>
            <person name="Ding M."/>
            <person name="Ye W."/>
            <person name="Kirkbride R."/>
            <person name="Jenkins J."/>
            <person name="Plott C."/>
            <person name="Lovell J."/>
            <person name="Lin Y.-M."/>
            <person name="Vaughn R."/>
            <person name="Liu B."/>
            <person name="Li W."/>
            <person name="Simpson S."/>
            <person name="Scheffler B."/>
            <person name="Saski C."/>
            <person name="Grover C."/>
            <person name="Hu G."/>
            <person name="Conover J."/>
            <person name="Carlson J."/>
            <person name="Shu S."/>
            <person name="Boston L."/>
            <person name="Williams M."/>
            <person name="Peterson D."/>
            <person name="Mcgee K."/>
            <person name="Jones D."/>
            <person name="Wendel J."/>
            <person name="Stelly D."/>
            <person name="Grimwood J."/>
            <person name="Schmutz J."/>
        </authorList>
    </citation>
    <scope>NUCLEOTIDE SEQUENCE [LARGE SCALE GENOMIC DNA]</scope>
    <source>
        <strain evidence="1">1408120.09</strain>
    </source>
</reference>
<name>A0A5D2ZNS5_GOSMU</name>
<proteinExistence type="predicted"/>
<gene>
    <name evidence="1" type="ORF">E1A91_A04G093700v1</name>
</gene>
<evidence type="ECO:0000313" key="1">
    <source>
        <dbReference type="EMBL" id="TYJ39793.1"/>
    </source>
</evidence>
<sequence length="147" mass="17781">MRTQKRGTSCEIYPFRVKMHKFTHLERRLICFFFNQKKIIKTHLLLKNKGYSIFEPPIVLLRQIKEKQLNRHFEPSFDFREGFSGPRRWVQVWRRERNTYMERTWRREMRVWCEGGGGAGQRECLSARVCCFWKKTLGHSIGLKVLG</sequence>
<organism evidence="1 2">
    <name type="scientific">Gossypium mustelinum</name>
    <name type="common">Cotton</name>
    <name type="synonym">Gossypium caicoense</name>
    <dbReference type="NCBI Taxonomy" id="34275"/>
    <lineage>
        <taxon>Eukaryota</taxon>
        <taxon>Viridiplantae</taxon>
        <taxon>Streptophyta</taxon>
        <taxon>Embryophyta</taxon>
        <taxon>Tracheophyta</taxon>
        <taxon>Spermatophyta</taxon>
        <taxon>Magnoliopsida</taxon>
        <taxon>eudicotyledons</taxon>
        <taxon>Gunneridae</taxon>
        <taxon>Pentapetalae</taxon>
        <taxon>rosids</taxon>
        <taxon>malvids</taxon>
        <taxon>Malvales</taxon>
        <taxon>Malvaceae</taxon>
        <taxon>Malvoideae</taxon>
        <taxon>Gossypium</taxon>
    </lineage>
</organism>
<keyword evidence="2" id="KW-1185">Reference proteome</keyword>
<protein>
    <submittedName>
        <fullName evidence="1">Uncharacterized protein</fullName>
    </submittedName>
</protein>
<dbReference type="Proteomes" id="UP000323597">
    <property type="component" value="Chromosome A04"/>
</dbReference>
<accession>A0A5D2ZNS5</accession>
<dbReference type="AlphaFoldDB" id="A0A5D2ZNS5"/>
<evidence type="ECO:0000313" key="2">
    <source>
        <dbReference type="Proteomes" id="UP000323597"/>
    </source>
</evidence>
<dbReference type="EMBL" id="CM017639">
    <property type="protein sequence ID" value="TYJ39793.1"/>
    <property type="molecule type" value="Genomic_DNA"/>
</dbReference>